<dbReference type="AlphaFoldDB" id="A0A8D3EEC4"/>
<protein>
    <recommendedName>
        <fullName evidence="4">Zona pellucida sperm-binding protein 3</fullName>
    </recommendedName>
    <alternativeName>
        <fullName evidence="15">Zona pellucida glycoprotein 3</fullName>
    </alternativeName>
</protein>
<reference evidence="18" key="1">
    <citation type="submission" date="2023-05" db="EMBL/GenBank/DDBJ databases">
        <title>High-quality long-read genome of Scophthalmus maximus.</title>
        <authorList>
            <person name="Lien S."/>
            <person name="Martinez P."/>
        </authorList>
    </citation>
    <scope>NUCLEOTIDE SEQUENCE [LARGE SCALE GENOMIC DNA]</scope>
</reference>
<keyword evidence="6" id="KW-0964">Secreted</keyword>
<dbReference type="InterPro" id="IPR001507">
    <property type="entry name" value="ZP_dom"/>
</dbReference>
<dbReference type="Ensembl" id="ENSSMAT00000078487.1">
    <property type="protein sequence ID" value="ENSSMAP00000070133.1"/>
    <property type="gene ID" value="ENSSMAG00000025100.1"/>
</dbReference>
<proteinExistence type="inferred from homology"/>
<comment type="subcellular location">
    <subcellularLocation>
        <location evidence="1">Cell membrane</location>
        <topology evidence="1">Single-pass type I membrane protein</topology>
    </subcellularLocation>
    <subcellularLocation>
        <location evidence="2">Secreted</location>
        <location evidence="2">Extracellular space</location>
        <location evidence="2">Extracellular matrix</location>
    </subcellularLocation>
</comment>
<keyword evidence="13" id="KW-1015">Disulfide bond</keyword>
<feature type="domain" description="ZP" evidence="17">
    <location>
        <begin position="99"/>
        <end position="350"/>
    </location>
</feature>
<evidence type="ECO:0000256" key="8">
    <source>
        <dbReference type="ARBA" id="ARBA00022685"/>
    </source>
</evidence>
<keyword evidence="12" id="KW-0472">Membrane</keyword>
<evidence type="ECO:0000259" key="17">
    <source>
        <dbReference type="PROSITE" id="PS51034"/>
    </source>
</evidence>
<keyword evidence="9" id="KW-0812">Transmembrane</keyword>
<dbReference type="FunFam" id="2.60.40.3210:FF:000001">
    <property type="entry name" value="Zona pellucida sperm-binding protein 3"/>
    <property type="match status" value="1"/>
</dbReference>
<feature type="compositionally biased region" description="Basic and acidic residues" evidence="16">
    <location>
        <begin position="562"/>
        <end position="584"/>
    </location>
</feature>
<dbReference type="GO" id="GO:2000344">
    <property type="term" value="P:positive regulation of acrosome reaction"/>
    <property type="evidence" value="ECO:0007669"/>
    <property type="project" value="TreeGrafter"/>
</dbReference>
<keyword evidence="14" id="KW-0325">Glycoprotein</keyword>
<evidence type="ECO:0000256" key="2">
    <source>
        <dbReference type="ARBA" id="ARBA00004498"/>
    </source>
</evidence>
<dbReference type="Gene3D" id="2.60.40.3210">
    <property type="entry name" value="Zona pellucida, ZP-N domain"/>
    <property type="match status" value="1"/>
</dbReference>
<keyword evidence="7" id="KW-0272">Extracellular matrix</keyword>
<feature type="region of interest" description="Disordered" evidence="16">
    <location>
        <begin position="42"/>
        <end position="82"/>
    </location>
</feature>
<sequence length="614" mass="69263">MKTKSEHVYMLWGVLWFGLLCCAVDTRGSALTRRKKLTLNTPKSRQIRLSTTVPSPTGSSPLSQLGPQRRHAPAPPAPRSVRPAKIQSDVARLPDVSVTCSVSDLVVRVKPAFYGLGAEAQDLELGSGCRSNGVLRPYGDLLFTYPLTECGAVRQAPQGYLVYKFVLHYDPSPKRPQSRIDVAIECRYQRNHHVYQLAVKPTWQTAVMHKRLRGRPSDFKIELMDDSWNKPAKLQVYQLGQRVNVQVSAPHLPSGGKLYISSCYATPFSDSQTTIKYTLIDNFGCMMDSKRDPGASQFIYRTDRTLQFSLRAFQFTTDPDTEVSIHCKLSVTSEALSPAHKSCTYGGNRWKALTGDDSICACCDSQCVTSKPRRALMEGSASSASLLVSDQPYTAEDGFLPISHSLVSISREDKATVSRHIEELHSHDYLWEGADVVTYDEDYDEEDYAEEELEEDEREGSIIPGVTTEPELEKSIFRHGVLVEEAREAEVKKLNEPEVDGSAYEVEEDIFEGEEEEERFEGRVDEIADSEVIPTNQKDGEVLRDWARLEQLKIDLQSARVKPLDSDGEEEKRKYTDGGEEHERTRAYDVEWKKDDGVADVVDDGEMTWYFTWR</sequence>
<evidence type="ECO:0000256" key="4">
    <source>
        <dbReference type="ARBA" id="ARBA00017980"/>
    </source>
</evidence>
<dbReference type="FunFam" id="2.60.40.4100:FF:000002">
    <property type="entry name" value="Zona pellucida sperm-binding protein 3"/>
    <property type="match status" value="1"/>
</dbReference>
<dbReference type="InterPro" id="IPR055356">
    <property type="entry name" value="ZP-N"/>
</dbReference>
<evidence type="ECO:0000256" key="13">
    <source>
        <dbReference type="ARBA" id="ARBA00023157"/>
    </source>
</evidence>
<keyword evidence="11" id="KW-1133">Transmembrane helix</keyword>
<dbReference type="PANTHER" id="PTHR11576">
    <property type="entry name" value="ZONA PELLUCIDA SPERM-BINDING PROTEIN 3"/>
    <property type="match status" value="1"/>
</dbReference>
<name>A0A8D3EEC4_SCOMX</name>
<evidence type="ECO:0000256" key="1">
    <source>
        <dbReference type="ARBA" id="ARBA00004251"/>
    </source>
</evidence>
<evidence type="ECO:0000313" key="18">
    <source>
        <dbReference type="Ensembl" id="ENSSMAP00000070133.1"/>
    </source>
</evidence>
<reference evidence="18" key="2">
    <citation type="submission" date="2025-08" db="UniProtKB">
        <authorList>
            <consortium name="Ensembl"/>
        </authorList>
    </citation>
    <scope>IDENTIFICATION</scope>
</reference>
<evidence type="ECO:0000256" key="6">
    <source>
        <dbReference type="ARBA" id="ARBA00022525"/>
    </source>
</evidence>
<dbReference type="GeneTree" id="ENSGT01030000234567"/>
<dbReference type="InterPro" id="IPR042235">
    <property type="entry name" value="ZP-C_dom"/>
</dbReference>
<dbReference type="GO" id="GO:0007339">
    <property type="term" value="P:binding of sperm to zona pellucida"/>
    <property type="evidence" value="ECO:0007669"/>
    <property type="project" value="TreeGrafter"/>
</dbReference>
<dbReference type="Gene3D" id="2.60.40.4100">
    <property type="entry name" value="Zona pellucida, ZP-C domain"/>
    <property type="match status" value="1"/>
</dbReference>
<dbReference type="GO" id="GO:0035803">
    <property type="term" value="P:egg coat formation"/>
    <property type="evidence" value="ECO:0007669"/>
    <property type="project" value="TreeGrafter"/>
</dbReference>
<comment type="similarity">
    <text evidence="3">Belongs to the ZP domain family. ZPC subfamily.</text>
</comment>
<keyword evidence="8" id="KW-0165">Cleavage on pair of basic residues</keyword>
<evidence type="ECO:0000256" key="11">
    <source>
        <dbReference type="ARBA" id="ARBA00022989"/>
    </source>
</evidence>
<dbReference type="Pfam" id="PF00100">
    <property type="entry name" value="Zona_pellucida"/>
    <property type="match status" value="1"/>
</dbReference>
<dbReference type="GO" id="GO:0031012">
    <property type="term" value="C:extracellular matrix"/>
    <property type="evidence" value="ECO:0007669"/>
    <property type="project" value="TreeGrafter"/>
</dbReference>
<dbReference type="Pfam" id="PF23344">
    <property type="entry name" value="ZP-N"/>
    <property type="match status" value="1"/>
</dbReference>
<evidence type="ECO:0000256" key="7">
    <source>
        <dbReference type="ARBA" id="ARBA00022530"/>
    </source>
</evidence>
<dbReference type="PANTHER" id="PTHR11576:SF16">
    <property type="entry name" value="ZONA PELLUCIDA SPERM-BINDING PROTEIN 3"/>
    <property type="match status" value="1"/>
</dbReference>
<evidence type="ECO:0000256" key="16">
    <source>
        <dbReference type="SAM" id="MobiDB-lite"/>
    </source>
</evidence>
<gene>
    <name evidence="18" type="primary">si:ch211-67f13.7</name>
</gene>
<dbReference type="GO" id="GO:0032190">
    <property type="term" value="F:acrosin binding"/>
    <property type="evidence" value="ECO:0007669"/>
    <property type="project" value="TreeGrafter"/>
</dbReference>
<keyword evidence="5" id="KW-1003">Cell membrane</keyword>
<evidence type="ECO:0000256" key="5">
    <source>
        <dbReference type="ARBA" id="ARBA00022475"/>
    </source>
</evidence>
<evidence type="ECO:0000256" key="15">
    <source>
        <dbReference type="ARBA" id="ARBA00030824"/>
    </source>
</evidence>
<evidence type="ECO:0000256" key="14">
    <source>
        <dbReference type="ARBA" id="ARBA00023180"/>
    </source>
</evidence>
<dbReference type="SMART" id="SM00241">
    <property type="entry name" value="ZP"/>
    <property type="match status" value="1"/>
</dbReference>
<dbReference type="PROSITE" id="PS51034">
    <property type="entry name" value="ZP_2"/>
    <property type="match status" value="1"/>
</dbReference>
<evidence type="ECO:0000256" key="10">
    <source>
        <dbReference type="ARBA" id="ARBA00022729"/>
    </source>
</evidence>
<evidence type="ECO:0000256" key="12">
    <source>
        <dbReference type="ARBA" id="ARBA00023136"/>
    </source>
</evidence>
<dbReference type="GO" id="GO:0005886">
    <property type="term" value="C:plasma membrane"/>
    <property type="evidence" value="ECO:0007669"/>
    <property type="project" value="UniProtKB-SubCell"/>
</dbReference>
<organism evidence="18 19">
    <name type="scientific">Scophthalmus maximus</name>
    <name type="common">Turbot</name>
    <name type="synonym">Psetta maxima</name>
    <dbReference type="NCBI Taxonomy" id="52904"/>
    <lineage>
        <taxon>Eukaryota</taxon>
        <taxon>Metazoa</taxon>
        <taxon>Chordata</taxon>
        <taxon>Craniata</taxon>
        <taxon>Vertebrata</taxon>
        <taxon>Euteleostomi</taxon>
        <taxon>Actinopterygii</taxon>
        <taxon>Neopterygii</taxon>
        <taxon>Teleostei</taxon>
        <taxon>Neoteleostei</taxon>
        <taxon>Acanthomorphata</taxon>
        <taxon>Carangaria</taxon>
        <taxon>Pleuronectiformes</taxon>
        <taxon>Pleuronectoidei</taxon>
        <taxon>Scophthalmidae</taxon>
        <taxon>Scophthalmus</taxon>
    </lineage>
</organism>
<accession>A0A8D3EEC4</accession>
<dbReference type="Proteomes" id="UP000694558">
    <property type="component" value="Chromosome 17"/>
</dbReference>
<evidence type="ECO:0000256" key="9">
    <source>
        <dbReference type="ARBA" id="ARBA00022692"/>
    </source>
</evidence>
<evidence type="ECO:0000313" key="19">
    <source>
        <dbReference type="Proteomes" id="UP000694558"/>
    </source>
</evidence>
<dbReference type="InterPro" id="IPR055355">
    <property type="entry name" value="ZP-C"/>
</dbReference>
<feature type="compositionally biased region" description="Low complexity" evidence="16">
    <location>
        <begin position="50"/>
        <end position="63"/>
    </location>
</feature>
<feature type="region of interest" description="Disordered" evidence="16">
    <location>
        <begin position="559"/>
        <end position="584"/>
    </location>
</feature>
<evidence type="ECO:0000256" key="3">
    <source>
        <dbReference type="ARBA" id="ARBA00006735"/>
    </source>
</evidence>
<keyword evidence="10" id="KW-0732">Signal</keyword>